<feature type="non-terminal residue" evidence="2">
    <location>
        <position position="299"/>
    </location>
</feature>
<gene>
    <name evidence="2" type="ORF">M9458_010985</name>
</gene>
<reference evidence="2 3" key="1">
    <citation type="submission" date="2024-05" db="EMBL/GenBank/DDBJ databases">
        <title>Genome sequencing and assembly of Indian major carp, Cirrhinus mrigala (Hamilton, 1822).</title>
        <authorList>
            <person name="Mohindra V."/>
            <person name="Chowdhury L.M."/>
            <person name="Lal K."/>
            <person name="Jena J.K."/>
        </authorList>
    </citation>
    <scope>NUCLEOTIDE SEQUENCE [LARGE SCALE GENOMIC DNA]</scope>
    <source>
        <strain evidence="2">CM1030</strain>
        <tissue evidence="2">Blood</tissue>
    </source>
</reference>
<proteinExistence type="predicted"/>
<organism evidence="2 3">
    <name type="scientific">Cirrhinus mrigala</name>
    <name type="common">Mrigala</name>
    <dbReference type="NCBI Taxonomy" id="683832"/>
    <lineage>
        <taxon>Eukaryota</taxon>
        <taxon>Metazoa</taxon>
        <taxon>Chordata</taxon>
        <taxon>Craniata</taxon>
        <taxon>Vertebrata</taxon>
        <taxon>Euteleostomi</taxon>
        <taxon>Actinopterygii</taxon>
        <taxon>Neopterygii</taxon>
        <taxon>Teleostei</taxon>
        <taxon>Ostariophysi</taxon>
        <taxon>Cypriniformes</taxon>
        <taxon>Cyprinidae</taxon>
        <taxon>Labeoninae</taxon>
        <taxon>Labeonini</taxon>
        <taxon>Cirrhinus</taxon>
    </lineage>
</organism>
<dbReference type="EMBL" id="JAMKFB020000005">
    <property type="protein sequence ID" value="KAL0192689.1"/>
    <property type="molecule type" value="Genomic_DNA"/>
</dbReference>
<name>A0ABD0R2G3_CIRMR</name>
<evidence type="ECO:0000313" key="3">
    <source>
        <dbReference type="Proteomes" id="UP001529510"/>
    </source>
</evidence>
<feature type="non-terminal residue" evidence="2">
    <location>
        <position position="1"/>
    </location>
</feature>
<feature type="region of interest" description="Disordered" evidence="1">
    <location>
        <begin position="14"/>
        <end position="51"/>
    </location>
</feature>
<accession>A0ABD0R2G3</accession>
<protein>
    <submittedName>
        <fullName evidence="2">Uncharacterized protein</fullName>
    </submittedName>
</protein>
<comment type="caution">
    <text evidence="2">The sequence shown here is derived from an EMBL/GenBank/DDBJ whole genome shotgun (WGS) entry which is preliminary data.</text>
</comment>
<evidence type="ECO:0000256" key="1">
    <source>
        <dbReference type="SAM" id="MobiDB-lite"/>
    </source>
</evidence>
<dbReference type="AlphaFoldDB" id="A0ABD0R2G3"/>
<keyword evidence="3" id="KW-1185">Reference proteome</keyword>
<feature type="region of interest" description="Disordered" evidence="1">
    <location>
        <begin position="244"/>
        <end position="299"/>
    </location>
</feature>
<feature type="region of interest" description="Disordered" evidence="1">
    <location>
        <begin position="109"/>
        <end position="148"/>
    </location>
</feature>
<feature type="compositionally biased region" description="Basic residues" evidence="1">
    <location>
        <begin position="288"/>
        <end position="299"/>
    </location>
</feature>
<dbReference type="Proteomes" id="UP001529510">
    <property type="component" value="Unassembled WGS sequence"/>
</dbReference>
<evidence type="ECO:0000313" key="2">
    <source>
        <dbReference type="EMBL" id="KAL0192689.1"/>
    </source>
</evidence>
<sequence>ITYTRLFHKELSSPVRHRGYKPQASLRQRELEPVKLPQKSPVPEDFPLECSSERAPMLECSSQGTPAETPQEEPVVANVPEEGPHRAPMPKLFTLVISIPTFSTRNFHVQKERSQCRGYKPQASKRQREPEPVKLPQKSPVPEDFPQQCSSERAPMLECFSQETPAETPQEEPVLANFLEGGPHGAPIPKLFTLGISIPIFSTKKYRLHKHQASLTHRTHLLVITADKSPAPESSLLGEATVEAMEPYSSSSDKAAKAQKEAPMPECSPEVKPMLVCSLEDEPEQKPQRRRKKRNQNQQ</sequence>